<keyword evidence="2 3" id="KW-0802">TPR repeat</keyword>
<dbReference type="SMART" id="SM00028">
    <property type="entry name" value="TPR"/>
    <property type="match status" value="7"/>
</dbReference>
<dbReference type="Gene3D" id="1.25.40.10">
    <property type="entry name" value="Tetratricopeptide repeat domain"/>
    <property type="match status" value="3"/>
</dbReference>
<proteinExistence type="predicted"/>
<reference evidence="5 6" key="1">
    <citation type="submission" date="2016-11" db="EMBL/GenBank/DDBJ databases">
        <title>Draft Genome Sequences of Nine Cyanobacterial Strains from Diverse Habitats.</title>
        <authorList>
            <person name="Zhu T."/>
            <person name="Hou S."/>
            <person name="Lu X."/>
            <person name="Hess W.R."/>
        </authorList>
    </citation>
    <scope>NUCLEOTIDE SEQUENCE [LARGE SCALE GENOMIC DNA]</scope>
    <source>
        <strain evidence="5 6">NIES-592</strain>
    </source>
</reference>
<dbReference type="RefSeq" id="WP_073557050.1">
    <property type="nucleotide sequence ID" value="NZ_MRCA01000025.1"/>
</dbReference>
<dbReference type="PROSITE" id="PS50005">
    <property type="entry name" value="TPR"/>
    <property type="match status" value="5"/>
</dbReference>
<dbReference type="Pfam" id="PF13414">
    <property type="entry name" value="TPR_11"/>
    <property type="match status" value="1"/>
</dbReference>
<feature type="chain" id="PRO_5010519842" evidence="4">
    <location>
        <begin position="27"/>
        <end position="307"/>
    </location>
</feature>
<dbReference type="GO" id="GO:0046813">
    <property type="term" value="P:receptor-mediated virion attachment to host cell"/>
    <property type="evidence" value="ECO:0007669"/>
    <property type="project" value="TreeGrafter"/>
</dbReference>
<dbReference type="AlphaFoldDB" id="A0A1U7GT76"/>
<dbReference type="GO" id="GO:0009279">
    <property type="term" value="C:cell outer membrane"/>
    <property type="evidence" value="ECO:0007669"/>
    <property type="project" value="TreeGrafter"/>
</dbReference>
<evidence type="ECO:0000256" key="3">
    <source>
        <dbReference type="PROSITE-ProRule" id="PRU00339"/>
    </source>
</evidence>
<dbReference type="OrthoDB" id="5508521at2"/>
<evidence type="ECO:0000256" key="1">
    <source>
        <dbReference type="ARBA" id="ARBA00022737"/>
    </source>
</evidence>
<keyword evidence="1" id="KW-0677">Repeat</keyword>
<dbReference type="InterPro" id="IPR050498">
    <property type="entry name" value="Ycf3"/>
</dbReference>
<feature type="repeat" description="TPR" evidence="3">
    <location>
        <begin position="179"/>
        <end position="212"/>
    </location>
</feature>
<dbReference type="PANTHER" id="PTHR44858">
    <property type="entry name" value="TETRATRICOPEPTIDE REPEAT PROTEIN 6"/>
    <property type="match status" value="1"/>
</dbReference>
<name>A0A1U7GT76_9CYAN</name>
<organism evidence="5 6">
    <name type="scientific">Fischerella major NIES-592</name>
    <dbReference type="NCBI Taxonomy" id="210994"/>
    <lineage>
        <taxon>Bacteria</taxon>
        <taxon>Bacillati</taxon>
        <taxon>Cyanobacteriota</taxon>
        <taxon>Cyanophyceae</taxon>
        <taxon>Nostocales</taxon>
        <taxon>Hapalosiphonaceae</taxon>
        <taxon>Fischerella</taxon>
    </lineage>
</organism>
<sequence>MNCRYRFVFSFISVVMLIFSFVSAPAYSLTTSIIPTTAEDFFKLGIEKMLYGNYQGAIQEFQLAIEQKQDFAAAYSNRCLAYLNIQDYQNAIADCTQAINFSPQNVEAYLNRGVAEYRLGYYEAAIADNEQAIALKPTDFRAYYNRGIANASLEKYQQAIIDYNLALSQIPHTDSPLLADIYNDRGLARLELGDIENAMLDFNQAIRLNAVDYRAYFNRGCACARSEDYSGAVNNFTKAIRLNPSDGSTYVSRGIAFHHLGYEQAAIADLLKAADYFGYRGEKFAYEKTLSLIKTVQGQIPFKVVVA</sequence>
<evidence type="ECO:0000313" key="6">
    <source>
        <dbReference type="Proteomes" id="UP000186391"/>
    </source>
</evidence>
<dbReference type="EMBL" id="MRCA01000025">
    <property type="protein sequence ID" value="OKH11001.1"/>
    <property type="molecule type" value="Genomic_DNA"/>
</dbReference>
<evidence type="ECO:0000256" key="4">
    <source>
        <dbReference type="SAM" id="SignalP"/>
    </source>
</evidence>
<keyword evidence="6" id="KW-1185">Reference proteome</keyword>
<protein>
    <submittedName>
        <fullName evidence="5">Uncharacterized protein</fullName>
    </submittedName>
</protein>
<dbReference type="Proteomes" id="UP000186391">
    <property type="component" value="Unassembled WGS sequence"/>
</dbReference>
<feature type="repeat" description="TPR" evidence="3">
    <location>
        <begin position="106"/>
        <end position="139"/>
    </location>
</feature>
<feature type="repeat" description="TPR" evidence="3">
    <location>
        <begin position="213"/>
        <end position="246"/>
    </location>
</feature>
<dbReference type="PANTHER" id="PTHR44858:SF1">
    <property type="entry name" value="UDP-N-ACETYLGLUCOSAMINE--PEPTIDE N-ACETYLGLUCOSAMINYLTRANSFERASE SPINDLY-RELATED"/>
    <property type="match status" value="1"/>
</dbReference>
<keyword evidence="4" id="KW-0732">Signal</keyword>
<dbReference type="InterPro" id="IPR019734">
    <property type="entry name" value="TPR_rpt"/>
</dbReference>
<dbReference type="Pfam" id="PF13181">
    <property type="entry name" value="TPR_8"/>
    <property type="match status" value="2"/>
</dbReference>
<dbReference type="InterPro" id="IPR011990">
    <property type="entry name" value="TPR-like_helical_dom_sf"/>
</dbReference>
<comment type="caution">
    <text evidence="5">The sequence shown here is derived from an EMBL/GenBank/DDBJ whole genome shotgun (WGS) entry which is preliminary data.</text>
</comment>
<dbReference type="SUPFAM" id="SSF48452">
    <property type="entry name" value="TPR-like"/>
    <property type="match status" value="1"/>
</dbReference>
<feature type="signal peptide" evidence="4">
    <location>
        <begin position="1"/>
        <end position="26"/>
    </location>
</feature>
<dbReference type="Pfam" id="PF00515">
    <property type="entry name" value="TPR_1"/>
    <property type="match status" value="1"/>
</dbReference>
<accession>A0A1U7GT76</accession>
<gene>
    <name evidence="5" type="ORF">NIES592_23270</name>
</gene>
<feature type="repeat" description="TPR" evidence="3">
    <location>
        <begin position="72"/>
        <end position="105"/>
    </location>
</feature>
<feature type="repeat" description="TPR" evidence="3">
    <location>
        <begin position="140"/>
        <end position="173"/>
    </location>
</feature>
<evidence type="ECO:0000256" key="2">
    <source>
        <dbReference type="ARBA" id="ARBA00022803"/>
    </source>
</evidence>
<evidence type="ECO:0000313" key="5">
    <source>
        <dbReference type="EMBL" id="OKH11001.1"/>
    </source>
</evidence>